<gene>
    <name evidence="2" type="ORF">SYN_01589</name>
</gene>
<sequence length="107" mass="12111">MVKLFLIGIALVALTGAGIAAEPGYDTEALNSQADRIEGDTRKSINKAVAPDEVYQIIGKAQMDYSRMLIRQNSEIIRQNSEMIRQNNELIRQNNEVIRLLRNQPRK</sequence>
<name>Q2LW03_SYNAS</name>
<evidence type="ECO:0000313" key="2">
    <source>
        <dbReference type="EMBL" id="ABC78263.1"/>
    </source>
</evidence>
<feature type="signal peptide" evidence="1">
    <location>
        <begin position="1"/>
        <end position="20"/>
    </location>
</feature>
<protein>
    <submittedName>
        <fullName evidence="2">Hypothetical cytosolic protein</fullName>
    </submittedName>
</protein>
<dbReference type="EMBL" id="CP000252">
    <property type="protein sequence ID" value="ABC78263.1"/>
    <property type="molecule type" value="Genomic_DNA"/>
</dbReference>
<dbReference type="Proteomes" id="UP000001933">
    <property type="component" value="Chromosome"/>
</dbReference>
<dbReference type="InParanoid" id="Q2LW03"/>
<evidence type="ECO:0000313" key="3">
    <source>
        <dbReference type="Proteomes" id="UP000001933"/>
    </source>
</evidence>
<reference evidence="2 3" key="1">
    <citation type="journal article" date="2007" name="Proc. Natl. Acad. Sci. U.S.A.">
        <title>The genome of Syntrophus aciditrophicus: life at the thermodynamic limit of microbial growth.</title>
        <authorList>
            <person name="McInerney M.J."/>
            <person name="Rohlin L."/>
            <person name="Mouttaki H."/>
            <person name="Kim U."/>
            <person name="Krupp R.S."/>
            <person name="Rios-Hernandez L."/>
            <person name="Sieber J."/>
            <person name="Struchtemeyer C.G."/>
            <person name="Bhattacharyya A."/>
            <person name="Campbell J.W."/>
            <person name="Gunsalus R.P."/>
        </authorList>
    </citation>
    <scope>NUCLEOTIDE SEQUENCE [LARGE SCALE GENOMIC DNA]</scope>
    <source>
        <strain evidence="2 3">SB</strain>
    </source>
</reference>
<dbReference type="KEGG" id="sat:SYN_01589"/>
<dbReference type="AlphaFoldDB" id="Q2LW03"/>
<evidence type="ECO:0000256" key="1">
    <source>
        <dbReference type="SAM" id="SignalP"/>
    </source>
</evidence>
<dbReference type="HOGENOM" id="CLU_2208720_0_0_7"/>
<feature type="chain" id="PRO_5004212491" evidence="1">
    <location>
        <begin position="21"/>
        <end position="107"/>
    </location>
</feature>
<keyword evidence="3" id="KW-1185">Reference proteome</keyword>
<accession>Q2LW03</accession>
<keyword evidence="1" id="KW-0732">Signal</keyword>
<dbReference type="OrthoDB" id="9922714at2"/>
<dbReference type="RefSeq" id="WP_011418282.1">
    <property type="nucleotide sequence ID" value="NC_007759.1"/>
</dbReference>
<organism evidence="2 3">
    <name type="scientific">Syntrophus aciditrophicus (strain SB)</name>
    <dbReference type="NCBI Taxonomy" id="56780"/>
    <lineage>
        <taxon>Bacteria</taxon>
        <taxon>Pseudomonadati</taxon>
        <taxon>Thermodesulfobacteriota</taxon>
        <taxon>Syntrophia</taxon>
        <taxon>Syntrophales</taxon>
        <taxon>Syntrophaceae</taxon>
        <taxon>Syntrophus</taxon>
    </lineage>
</organism>
<proteinExistence type="predicted"/>